<feature type="compositionally biased region" description="Low complexity" evidence="2">
    <location>
        <begin position="314"/>
        <end position="323"/>
    </location>
</feature>
<dbReference type="Gene3D" id="4.10.240.10">
    <property type="entry name" value="Zn(2)-C6 fungal-type DNA-binding domain"/>
    <property type="match status" value="1"/>
</dbReference>
<feature type="compositionally biased region" description="Low complexity" evidence="2">
    <location>
        <begin position="13"/>
        <end position="28"/>
    </location>
</feature>
<feature type="compositionally biased region" description="Basic and acidic residues" evidence="2">
    <location>
        <begin position="169"/>
        <end position="185"/>
    </location>
</feature>
<feature type="compositionally biased region" description="Gly residues" evidence="2">
    <location>
        <begin position="229"/>
        <end position="239"/>
    </location>
</feature>
<evidence type="ECO:0000256" key="1">
    <source>
        <dbReference type="ARBA" id="ARBA00023242"/>
    </source>
</evidence>
<evidence type="ECO:0000313" key="5">
    <source>
        <dbReference type="Proteomes" id="UP000799750"/>
    </source>
</evidence>
<protein>
    <recommendedName>
        <fullName evidence="3">Zn(2)-C6 fungal-type domain-containing protein</fullName>
    </recommendedName>
</protein>
<feature type="region of interest" description="Disordered" evidence="2">
    <location>
        <begin position="562"/>
        <end position="591"/>
    </location>
</feature>
<evidence type="ECO:0000259" key="3">
    <source>
        <dbReference type="SMART" id="SM00066"/>
    </source>
</evidence>
<feature type="compositionally biased region" description="Polar residues" evidence="2">
    <location>
        <begin position="34"/>
        <end position="44"/>
    </location>
</feature>
<dbReference type="Proteomes" id="UP000799750">
    <property type="component" value="Unassembled WGS sequence"/>
</dbReference>
<organism evidence="4 5">
    <name type="scientific">Lophium mytilinum</name>
    <dbReference type="NCBI Taxonomy" id="390894"/>
    <lineage>
        <taxon>Eukaryota</taxon>
        <taxon>Fungi</taxon>
        <taxon>Dikarya</taxon>
        <taxon>Ascomycota</taxon>
        <taxon>Pezizomycotina</taxon>
        <taxon>Dothideomycetes</taxon>
        <taxon>Pleosporomycetidae</taxon>
        <taxon>Mytilinidiales</taxon>
        <taxon>Mytilinidiaceae</taxon>
        <taxon>Lophium</taxon>
    </lineage>
</organism>
<proteinExistence type="predicted"/>
<dbReference type="InterPro" id="IPR011333">
    <property type="entry name" value="SKP1/BTB/POZ_sf"/>
</dbReference>
<keyword evidence="1" id="KW-0539">Nucleus</keyword>
<dbReference type="GO" id="GO:0000981">
    <property type="term" value="F:DNA-binding transcription factor activity, RNA polymerase II-specific"/>
    <property type="evidence" value="ECO:0007669"/>
    <property type="project" value="InterPro"/>
</dbReference>
<keyword evidence="5" id="KW-1185">Reference proteome</keyword>
<dbReference type="SUPFAM" id="SSF57701">
    <property type="entry name" value="Zn2/Cys6 DNA-binding domain"/>
    <property type="match status" value="1"/>
</dbReference>
<evidence type="ECO:0000313" key="4">
    <source>
        <dbReference type="EMBL" id="KAF2499184.1"/>
    </source>
</evidence>
<dbReference type="Pfam" id="PF00172">
    <property type="entry name" value="Zn_clus"/>
    <property type="match status" value="1"/>
</dbReference>
<feature type="region of interest" description="Disordered" evidence="2">
    <location>
        <begin position="261"/>
        <end position="372"/>
    </location>
</feature>
<dbReference type="EMBL" id="MU004184">
    <property type="protein sequence ID" value="KAF2499184.1"/>
    <property type="molecule type" value="Genomic_DNA"/>
</dbReference>
<feature type="compositionally biased region" description="Polar residues" evidence="2">
    <location>
        <begin position="281"/>
        <end position="290"/>
    </location>
</feature>
<dbReference type="AlphaFoldDB" id="A0A6A6R4F2"/>
<dbReference type="GO" id="GO:0008270">
    <property type="term" value="F:zinc ion binding"/>
    <property type="evidence" value="ECO:0007669"/>
    <property type="project" value="InterPro"/>
</dbReference>
<dbReference type="OrthoDB" id="6359816at2759"/>
<feature type="region of interest" description="Disordered" evidence="2">
    <location>
        <begin position="1"/>
        <end position="52"/>
    </location>
</feature>
<evidence type="ECO:0000256" key="2">
    <source>
        <dbReference type="SAM" id="MobiDB-lite"/>
    </source>
</evidence>
<feature type="region of interest" description="Disordered" evidence="2">
    <location>
        <begin position="163"/>
        <end position="240"/>
    </location>
</feature>
<dbReference type="SMART" id="SM00066">
    <property type="entry name" value="GAL4"/>
    <property type="match status" value="1"/>
</dbReference>
<feature type="compositionally biased region" description="Polar residues" evidence="2">
    <location>
        <begin position="562"/>
        <end position="572"/>
    </location>
</feature>
<sequence length="784" mass="80797">MQPKPAFVEDLESTSSDTSPPTPSTDGTAKMASPQPSSQLNGPTMPSVAGVTNDEANHVTKTTVGADGVNQGQFLPMACDTCHSAGIQCSGGGEKCTECAKDGMPCHYSDRAGGPSQNIASHPAAAGCGQGITGAMSGANSTLSSAPMQSKHAENTLLPSLMQSKHAASKPESKVKPAPQTHDRQPGGGLFGDPSNPKRGLSGLPPGASRGRQSGGGLFGSGASRDNQGQGGGLFGGFGALSKPSTGTQSGGGLFGSAFGAPSRASTGQQSGGGLFGSTVGAPSTASTGRQSGGGLFTSRENQGQGQSSGGLFGTPSTVSTGQQSGGGLFGSAVSRDRQGQGGGLFGGFGAPSTASAGQRSGGGLFGTPSTVAAGRQSGGGLFGSAAPREYHGQGVFGAFSSYAPTNAAQSSGLFGGQQPGSRFGYSSGSELNDGQAQYQAGTGFGGFRTSMQSALEVDQEREARMKAAQLQFRRFGTPYDSYGPHYGAFSGQGYGGHGHQSSNLFGQGQTRPQVGEWSIPLASCQPLYSSDFFREQHSSNFGGSNTTPLMPHRGVPSSGIFQSQPTTSANSGVAPVRVGPPGKKNELKDDHPKDSFLQLLQTGKYSDYTITTKAHKWNVHMAVIASKAGDLIPKDAASGGTVRYERWDRIVMDRVIEFIYSGDYDTYVEPDTTADVKFGFTIDPLTKRKLSLLEHLCIFAAGMGYEIPGLAELTLEKVKQYFEGSKFVEAEVRSAYKCSTNMGILHDFQPYLPANIAMGPAVRMCDCLRDVAIAHGLPASAFH</sequence>
<accession>A0A6A6R4F2</accession>
<name>A0A6A6R4F2_9PEZI</name>
<dbReference type="Gene3D" id="3.30.710.10">
    <property type="entry name" value="Potassium Channel Kv1.1, Chain A"/>
    <property type="match status" value="1"/>
</dbReference>
<dbReference type="InterPro" id="IPR036864">
    <property type="entry name" value="Zn2-C6_fun-type_DNA-bd_sf"/>
</dbReference>
<feature type="domain" description="Zn(2)-C6 fungal-type" evidence="3">
    <location>
        <begin position="73"/>
        <end position="117"/>
    </location>
</feature>
<dbReference type="InterPro" id="IPR001138">
    <property type="entry name" value="Zn2Cys6_DnaBD"/>
</dbReference>
<feature type="compositionally biased region" description="Gly residues" evidence="2">
    <location>
        <begin position="340"/>
        <end position="350"/>
    </location>
</feature>
<dbReference type="CDD" id="cd00067">
    <property type="entry name" value="GAL4"/>
    <property type="match status" value="1"/>
</dbReference>
<gene>
    <name evidence="4" type="ORF">BU16DRAFT_523685</name>
</gene>
<reference evidence="4" key="1">
    <citation type="journal article" date="2020" name="Stud. Mycol.">
        <title>101 Dothideomycetes genomes: a test case for predicting lifestyles and emergence of pathogens.</title>
        <authorList>
            <person name="Haridas S."/>
            <person name="Albert R."/>
            <person name="Binder M."/>
            <person name="Bloem J."/>
            <person name="Labutti K."/>
            <person name="Salamov A."/>
            <person name="Andreopoulos B."/>
            <person name="Baker S."/>
            <person name="Barry K."/>
            <person name="Bills G."/>
            <person name="Bluhm B."/>
            <person name="Cannon C."/>
            <person name="Castanera R."/>
            <person name="Culley D."/>
            <person name="Daum C."/>
            <person name="Ezra D."/>
            <person name="Gonzalez J."/>
            <person name="Henrissat B."/>
            <person name="Kuo A."/>
            <person name="Liang C."/>
            <person name="Lipzen A."/>
            <person name="Lutzoni F."/>
            <person name="Magnuson J."/>
            <person name="Mondo S."/>
            <person name="Nolan M."/>
            <person name="Ohm R."/>
            <person name="Pangilinan J."/>
            <person name="Park H.-J."/>
            <person name="Ramirez L."/>
            <person name="Alfaro M."/>
            <person name="Sun H."/>
            <person name="Tritt A."/>
            <person name="Yoshinaga Y."/>
            <person name="Zwiers L.-H."/>
            <person name="Turgeon B."/>
            <person name="Goodwin S."/>
            <person name="Spatafora J."/>
            <person name="Crous P."/>
            <person name="Grigoriev I."/>
        </authorList>
    </citation>
    <scope>NUCLEOTIDE SEQUENCE</scope>
    <source>
        <strain evidence="4">CBS 269.34</strain>
    </source>
</reference>